<accession>A0A1D2A8P0</accession>
<feature type="non-terminal residue" evidence="2">
    <location>
        <position position="1"/>
    </location>
</feature>
<reference evidence="2" key="1">
    <citation type="submission" date="2015-08" db="EMBL/GenBank/DDBJ databases">
        <authorList>
            <person name="Babu N.S."/>
            <person name="Beckwith C.J."/>
            <person name="Beseler K.G."/>
            <person name="Brison A."/>
            <person name="Carone J.V."/>
            <person name="Caskin T.P."/>
            <person name="Diamond M."/>
            <person name="Durham M.E."/>
            <person name="Foxe J.M."/>
            <person name="Go M."/>
            <person name="Henderson B.A."/>
            <person name="Jones I.B."/>
            <person name="McGettigan J.A."/>
            <person name="Micheletti S.J."/>
            <person name="Nasrallah M.E."/>
            <person name="Ortiz D."/>
            <person name="Piller C.R."/>
            <person name="Privatt S.R."/>
            <person name="Schneider S.L."/>
            <person name="Sharp S."/>
            <person name="Smith T.C."/>
            <person name="Stanton J.D."/>
            <person name="Ullery H.E."/>
            <person name="Wilson R.J."/>
            <person name="Serrano M.G."/>
            <person name="Buck G."/>
            <person name="Lee V."/>
            <person name="Wang Y."/>
            <person name="Carvalho R."/>
            <person name="Voegtly L."/>
            <person name="Shi R."/>
            <person name="Duckworth R."/>
            <person name="Johnson A."/>
            <person name="Loviza R."/>
            <person name="Walstead R."/>
            <person name="Shah Z."/>
            <person name="Kiflezghi M."/>
            <person name="Wade K."/>
            <person name="Ball S.L."/>
            <person name="Bradley K.W."/>
            <person name="Asai D.J."/>
            <person name="Bowman C.A."/>
            <person name="Russell D.A."/>
            <person name="Pope W.H."/>
            <person name="Jacobs-Sera D."/>
            <person name="Hendrix R.W."/>
            <person name="Hatfull G.F."/>
        </authorList>
    </citation>
    <scope>NUCLEOTIDE SEQUENCE</scope>
</reference>
<protein>
    <submittedName>
        <fullName evidence="2">Uncharacterized protein</fullName>
    </submittedName>
</protein>
<sequence length="498" mass="51120">NAQEKLAQPIILHSTYRNAISCAFRGVRRMAKPALPESQGAMAVCVGLGAELARMKGCSSDECRFKAAIRVLEYLSMTSLPALLRTHSASSLLHSMLQALGASSGTAGTPAAWTHLASLLEHPALPATETLPLSLVPSLTAALESHEPGALAAGRIVTCLVAKFEGRYHPGLDSTAALVAALWAAGDRGVQDAEAAEQLGLEGALSLVQAAVVSSNNSKKVSSVLLSKLLRPLCEMAFAPPGSAAACEQVRRSARGLLRAALFDPGLLPAISDWASAEAKTSGFAAVDERVGAGASSAKARSVPESDRPGPGFKRSTTFKDLSRRLRDLLGSQGLGPDLAAQTLVWMLSEYSHAVLGSSGRGDAGHRGSAHAKGGREAVVVPFTFYAALIGICWGTPDHALGPLAALTASLGPSGAYQPSQDASRAQRGLLCALGSTVLGLPPARDEGSPPPRAVLPVLTALLGVEHGAVHPSLEEVLRRVAAASRSPDAADAAAAAA</sequence>
<feature type="non-terminal residue" evidence="2">
    <location>
        <position position="498"/>
    </location>
</feature>
<dbReference type="EMBL" id="GDKF01003078">
    <property type="protein sequence ID" value="JAT75544.1"/>
    <property type="molecule type" value="Transcribed_RNA"/>
</dbReference>
<dbReference type="AlphaFoldDB" id="A0A1D2A8P0"/>
<proteinExistence type="predicted"/>
<evidence type="ECO:0000256" key="1">
    <source>
        <dbReference type="SAM" id="MobiDB-lite"/>
    </source>
</evidence>
<organism evidence="2">
    <name type="scientific">Auxenochlorella protothecoides</name>
    <name type="common">Green microalga</name>
    <name type="synonym">Chlorella protothecoides</name>
    <dbReference type="NCBI Taxonomy" id="3075"/>
    <lineage>
        <taxon>Eukaryota</taxon>
        <taxon>Viridiplantae</taxon>
        <taxon>Chlorophyta</taxon>
        <taxon>core chlorophytes</taxon>
        <taxon>Trebouxiophyceae</taxon>
        <taxon>Chlorellales</taxon>
        <taxon>Chlorellaceae</taxon>
        <taxon>Auxenochlorella</taxon>
    </lineage>
</organism>
<gene>
    <name evidence="2" type="ORF">g.12317</name>
</gene>
<name>A0A1D2A8P0_AUXPR</name>
<feature type="region of interest" description="Disordered" evidence="1">
    <location>
        <begin position="296"/>
        <end position="317"/>
    </location>
</feature>
<evidence type="ECO:0000313" key="2">
    <source>
        <dbReference type="EMBL" id="JAT75544.1"/>
    </source>
</evidence>